<evidence type="ECO:0000313" key="1">
    <source>
        <dbReference type="EMBL" id="QHS89332.1"/>
    </source>
</evidence>
<accession>A0A6C0BBG7</accession>
<dbReference type="EMBL" id="MN739108">
    <property type="protein sequence ID" value="QHS89332.1"/>
    <property type="molecule type" value="Genomic_DNA"/>
</dbReference>
<organism evidence="1">
    <name type="scientific">viral metagenome</name>
    <dbReference type="NCBI Taxonomy" id="1070528"/>
    <lineage>
        <taxon>unclassified sequences</taxon>
        <taxon>metagenomes</taxon>
        <taxon>organismal metagenomes</taxon>
    </lineage>
</organism>
<dbReference type="AlphaFoldDB" id="A0A6C0BBG7"/>
<protein>
    <submittedName>
        <fullName evidence="1">Uncharacterized protein</fullName>
    </submittedName>
</protein>
<proteinExistence type="predicted"/>
<sequence>MENDGNLRSSHREMSQLKLKHASSSLHDLIQQFVETRVKDCCIRQRLQTDKETIIRRGTFYALENESKAEPGFLIFLPGQPAVFTTMRGKTSAAWMMRMRVDVTLADGGGTMLIATLDKIQHTMRFEDVWIWKGEELASNKTYTQRRQYLKDFVEKCWTPDPRLMGGITCTVANPKPLASVLESDNFHSMELIPELPGRRRFWFLKEEPVAPPHQAPAPAALSVQKEMVAQANRMNVYAVALESLPDVYDLFLENGTPLCRAAVQQLALSQQLRGKKGKIPVVAEWKAEFGRYEIVAVA</sequence>
<name>A0A6C0BBG7_9ZZZZ</name>
<reference evidence="1" key="1">
    <citation type="journal article" date="2020" name="Nature">
        <title>Giant virus diversity and host interactions through global metagenomics.</title>
        <authorList>
            <person name="Schulz F."/>
            <person name="Roux S."/>
            <person name="Paez-Espino D."/>
            <person name="Jungbluth S."/>
            <person name="Walsh D.A."/>
            <person name="Denef V.J."/>
            <person name="McMahon K.D."/>
            <person name="Konstantinidis K.T."/>
            <person name="Eloe-Fadrosh E.A."/>
            <person name="Kyrpides N.C."/>
            <person name="Woyke T."/>
        </authorList>
    </citation>
    <scope>NUCLEOTIDE SEQUENCE</scope>
    <source>
        <strain evidence="1">GVMAG-M-3300010158-60</strain>
    </source>
</reference>